<reference evidence="2" key="2">
    <citation type="submission" date="2020-09" db="EMBL/GenBank/DDBJ databases">
        <authorList>
            <person name="Sun Q."/>
            <person name="Zhou Y."/>
        </authorList>
    </citation>
    <scope>NUCLEOTIDE SEQUENCE</scope>
    <source>
        <strain evidence="2">CGMCC 1.16134</strain>
    </source>
</reference>
<dbReference type="InterPro" id="IPR055591">
    <property type="entry name" value="DUF7167"/>
</dbReference>
<proteinExistence type="predicted"/>
<reference evidence="2" key="1">
    <citation type="journal article" date="2014" name="Int. J. Syst. Evol. Microbiol.">
        <title>Complete genome sequence of Corynebacterium casei LMG S-19264T (=DSM 44701T), isolated from a smear-ripened cheese.</title>
        <authorList>
            <consortium name="US DOE Joint Genome Institute (JGI-PGF)"/>
            <person name="Walter F."/>
            <person name="Albersmeier A."/>
            <person name="Kalinowski J."/>
            <person name="Ruckert C."/>
        </authorList>
    </citation>
    <scope>NUCLEOTIDE SEQUENCE</scope>
    <source>
        <strain evidence="2">CGMCC 1.16134</strain>
    </source>
</reference>
<dbReference type="Pfam" id="PF23768">
    <property type="entry name" value="DUF7167"/>
    <property type="match status" value="1"/>
</dbReference>
<protein>
    <recommendedName>
        <fullName evidence="1">DUF7167 domain-containing protein</fullName>
    </recommendedName>
</protein>
<evidence type="ECO:0000313" key="2">
    <source>
        <dbReference type="EMBL" id="GGF72138.1"/>
    </source>
</evidence>
<dbReference type="AlphaFoldDB" id="A0A917FD54"/>
<organism evidence="2 3">
    <name type="scientific">Paenibacillus albidus</name>
    <dbReference type="NCBI Taxonomy" id="2041023"/>
    <lineage>
        <taxon>Bacteria</taxon>
        <taxon>Bacillati</taxon>
        <taxon>Bacillota</taxon>
        <taxon>Bacilli</taxon>
        <taxon>Bacillales</taxon>
        <taxon>Paenibacillaceae</taxon>
        <taxon>Paenibacillus</taxon>
    </lineage>
</organism>
<dbReference type="RefSeq" id="WP_189023788.1">
    <property type="nucleotide sequence ID" value="NZ_BMKR01000006.1"/>
</dbReference>
<evidence type="ECO:0000313" key="3">
    <source>
        <dbReference type="Proteomes" id="UP000637643"/>
    </source>
</evidence>
<name>A0A917FD54_9BACL</name>
<keyword evidence="3" id="KW-1185">Reference proteome</keyword>
<gene>
    <name evidence="2" type="ORF">GCM10010912_16570</name>
</gene>
<dbReference type="EMBL" id="BMKR01000006">
    <property type="protein sequence ID" value="GGF72138.1"/>
    <property type="molecule type" value="Genomic_DNA"/>
</dbReference>
<feature type="domain" description="DUF7167" evidence="1">
    <location>
        <begin position="5"/>
        <end position="55"/>
    </location>
</feature>
<dbReference type="Proteomes" id="UP000637643">
    <property type="component" value="Unassembled WGS sequence"/>
</dbReference>
<sequence>MAGTKKYKFVLGTGFPGVEHEDEFELPATMTADEVEEEYKQWAWERLDPYWVEVK</sequence>
<comment type="caution">
    <text evidence="2">The sequence shown here is derived from an EMBL/GenBank/DDBJ whole genome shotgun (WGS) entry which is preliminary data.</text>
</comment>
<accession>A0A917FD54</accession>
<evidence type="ECO:0000259" key="1">
    <source>
        <dbReference type="Pfam" id="PF23768"/>
    </source>
</evidence>